<dbReference type="Pfam" id="PF00530">
    <property type="entry name" value="SRCR"/>
    <property type="match status" value="1"/>
</dbReference>
<feature type="domain" description="SRCR" evidence="2">
    <location>
        <begin position="1935"/>
        <end position="2040"/>
    </location>
</feature>
<evidence type="ECO:0000259" key="3">
    <source>
        <dbReference type="PROSITE" id="PS51212"/>
    </source>
</evidence>
<dbReference type="EMBL" id="CAJNNV010001778">
    <property type="protein sequence ID" value="CAE8585808.1"/>
    <property type="molecule type" value="Genomic_DNA"/>
</dbReference>
<feature type="domain" description="PA14" evidence="4">
    <location>
        <begin position="2144"/>
        <end position="2299"/>
    </location>
</feature>
<dbReference type="InterPro" id="IPR036772">
    <property type="entry name" value="SRCR-like_dom_sf"/>
</dbReference>
<feature type="domain" description="WSC" evidence="3">
    <location>
        <begin position="2046"/>
        <end position="2141"/>
    </location>
</feature>
<evidence type="ECO:0000313" key="5">
    <source>
        <dbReference type="EMBL" id="CAE8585808.1"/>
    </source>
</evidence>
<evidence type="ECO:0000259" key="2">
    <source>
        <dbReference type="PROSITE" id="PS50287"/>
    </source>
</evidence>
<dbReference type="SUPFAM" id="SSF56487">
    <property type="entry name" value="SRCR-like"/>
    <property type="match status" value="1"/>
</dbReference>
<dbReference type="Pfam" id="PF01822">
    <property type="entry name" value="WSC"/>
    <property type="match status" value="1"/>
</dbReference>
<reference evidence="5" key="1">
    <citation type="submission" date="2021-02" db="EMBL/GenBank/DDBJ databases">
        <authorList>
            <person name="Dougan E. K."/>
            <person name="Rhodes N."/>
            <person name="Thang M."/>
            <person name="Chan C."/>
        </authorList>
    </citation>
    <scope>NUCLEOTIDE SEQUENCE</scope>
</reference>
<sequence length="2373" mass="252572">MDSTVESVYYNGTEITQLVSGNLSNSSTSKTVSFVDGSGAYLVLTGRSPSSAGDSCATAGFQLACRRVDKSGVLSTTFEVTSGSAWDAYGSAESIDSLHQSGGGQWWDAPCQSVDTSFAHPDYPSLPKIWASGYQYASFRWNPDNVVACSFSMRSTVNSVFYGGRDITQWVTGDLSQSSVTKQLEFSLLSQATLVISGQDDDGSGDACVDGGFQISCSNGLASSSEWQVLGSEQAVDSSHQAGLGLGWSYSPCVSTSGTALTSDLTSSKIWANSAQPQKYVAFRWTPAEVLTCSFTASNVVDSVYYNGADITSTVSGDKSSWSSGKQVSFTRVRGASLVIAAHDTVAGADSCVTGSFQIRCSNGISSATDWEVYGSSSSIDSLHQMGGGLGWSSTPCRLSSFDVLPSAPWLPQIWASPDKYAAFRWKDQDYWELALKSEWDDSTFHHSAGLWSDSSTTPFGTGAAHANTLTEVFTSLEVTRVKLVMDEYSAIITMPKGMTGALQDRYSLQRLASARSSLLVVALTQFVPATTPSSMQDVPQGILSGPSPGWSSKSIVDAFGLLATDPVSPEQRYCGTGFDMQRPSSDMVGARIGTILGEFADCRSPEGVEGIGLETKSTYLGSGTIDRLGQKKFSRATVYVHNDNLQFLTCTFTMDSVFESLYYNGVNMTHLVSGDFISSSSTKQVSFLEVTGASLVVTGRGDSNAGDSCATAGFQVACSKGFVNGTLNSSFVVTSGSVWDAYGSPDPMDDLHRSGGGQWWDAPCTSTSATFALDDFPSLPKIWASGYKYASFRWTANNVVSCSFSMRSIVNSVFYGGRDITQWVTGDLSQSSVTKQFEFSLLPKASLVISGQDDDGSGDPCVDGGFQISCSNGLASSSEWQVLGSEQAVDSSHQAGLGLGWSYSPCVSTSGTALTSDLTSSKIWANSAQPQKYVAFRWTPAEVLTCSFTASNVVDSVYYNGVDITSTVSGDKSSWSSGKQVSFTRVRGASLVIAAHDTDAGADSCITGSFQIRCSSGISSAIDWEVYGSSSSIDSWHRMGGGLGWSSTACSPSSSDVLPSAPWLPQIWASPDKYAAFRWKDQDYWELALKSEWDDSTFHHSAGLWSDSSTTLFGTGAAHENTLTEVFTSLEVTRVKLVMDEYSAIITMPKGMSGALQDRYSLQKLASARSSLLVVALTQFVPATTPSSMQDVPQGILSGPSPGWSSKSIVDAFGLLATDPVSPEQRYCGTGFDMQMPSGDMVGARIGTILGEFADCDSSTGVEGIGLETKSTYLGSGTIDRLGQKKFSRATVYVHNQDLPFLTCTFTMDSVFESLYYNGVNMTHLVSGDFISSSSTKQVSFLEVTGASLVVTGRGDSNAGDSCATAGFQIACSKGFVNGTLNSSFVVTSGSAWDAYGSPDPMDDLHRSGRGQWWDAPCTSTSATFALDDFPSLPKIWASGYKYASFRWNPDNVVTCRFTMRSLVDSVFYGGRDITQWVTGNLSSENSIKQFEFSQLPPHAWLAISGQDDGPGDPCVDGGFQISCSNGLSSSSNWQVLGSAQAVDSSHSAGLGLGWSSSSCVAASGAAQLSVPSLWPNSRQQFAAFRWAPAEVVSCSFTASHTVESVYYNGVDITLQVTGDLQDFNSTKQVSFSRVQGAYLAVTALGASGGTCATSSFQVLCSNGASSSSGWEVFGSTGSVDSSRQSGSGAGWGPPCTSSLADLWPKSSLQRKLWKNGAARATFRWLDYEFWNLALKAEWEDGVFGYSAPVWSDATRSSFGTGAPLDNTKTEAFTQIKARRVKVVMDGQAAIFTLPLPVKDHYSLQELTSARESSIFQAAVSAFGAGLPTALPTFDSPGWSSEDEVDWFGLLNKAPTQAYRHYCGTGFDVLGPTAGGTVRARLGTALGAAADCQTSSAAEGLGLALGSGASAGSGVLHADGKRTFARAAVYVEGEQLQENEVRLQEFTTGRVEIFKEGMWGTVDSASFSNDDAQVACRQIGFQGGSKLSSGASASFDSPVWLTSLACKGYEAELHLCPYDNSGSCNSGCSSFTDAAAECVRAPILELQWVGCYAEDMAHDLDFGPQAYGYNTETCAEACRDFAYMALQNYGWCSCGNSFATAAQYSAQATGLCGALCAGEKLLAPKRYCGGNKANAIYAFKKGVFQPGLNVEFYTFNQGCTFQSLTYRTPDTSRVDTDVHYPATQDPWAGLSFSDHFAARWEGYIVLQTAGSYTLQLDSNDGSRLFLEGVQVIDHDGCRGTSGTGVTVVTPPGSATRVLRAGHHRVNLEYFENTWEASMIFSYKGPDTAGAAQPVPVPAAALKSSPGLVIPGIRADFFAFSQSCSFQDLDERIPNASRVDTHVDYSGYGNASDPTLWPGLFFLSDFAARWSGY</sequence>
<dbReference type="Pfam" id="PF07691">
    <property type="entry name" value="PA14"/>
    <property type="match status" value="1"/>
</dbReference>
<dbReference type="SMART" id="SM00321">
    <property type="entry name" value="WSC"/>
    <property type="match status" value="1"/>
</dbReference>
<name>A0A813DD30_POLGL</name>
<proteinExistence type="predicted"/>
<dbReference type="OrthoDB" id="411021at2759"/>
<dbReference type="SMART" id="SM00202">
    <property type="entry name" value="SR"/>
    <property type="match status" value="1"/>
</dbReference>
<feature type="non-terminal residue" evidence="5">
    <location>
        <position position="1"/>
    </location>
</feature>
<comment type="caution">
    <text evidence="5">The sequence shown here is derived from an EMBL/GenBank/DDBJ whole genome shotgun (WGS) entry which is preliminary data.</text>
</comment>
<evidence type="ECO:0000313" key="6">
    <source>
        <dbReference type="Proteomes" id="UP000654075"/>
    </source>
</evidence>
<dbReference type="InterPro" id="IPR011658">
    <property type="entry name" value="PA14_dom"/>
</dbReference>
<dbReference type="SMART" id="SM00758">
    <property type="entry name" value="PA14"/>
    <property type="match status" value="1"/>
</dbReference>
<dbReference type="Gene3D" id="3.10.250.10">
    <property type="entry name" value="SRCR-like domain"/>
    <property type="match status" value="1"/>
</dbReference>
<evidence type="ECO:0000259" key="4">
    <source>
        <dbReference type="PROSITE" id="PS51820"/>
    </source>
</evidence>
<accession>A0A813DD30</accession>
<dbReference type="GO" id="GO:0016020">
    <property type="term" value="C:membrane"/>
    <property type="evidence" value="ECO:0007669"/>
    <property type="project" value="InterPro"/>
</dbReference>
<dbReference type="InterPro" id="IPR037524">
    <property type="entry name" value="PA14/GLEYA"/>
</dbReference>
<dbReference type="PANTHER" id="PTHR48071:SF18">
    <property type="entry name" value="DELETED IN MALIGNANT BRAIN TUMORS 1 PROTEIN-RELATED"/>
    <property type="match status" value="1"/>
</dbReference>
<organism evidence="5 6">
    <name type="scientific">Polarella glacialis</name>
    <name type="common">Dinoflagellate</name>
    <dbReference type="NCBI Taxonomy" id="89957"/>
    <lineage>
        <taxon>Eukaryota</taxon>
        <taxon>Sar</taxon>
        <taxon>Alveolata</taxon>
        <taxon>Dinophyceae</taxon>
        <taxon>Suessiales</taxon>
        <taxon>Suessiaceae</taxon>
        <taxon>Polarella</taxon>
    </lineage>
</organism>
<dbReference type="InterPro" id="IPR002889">
    <property type="entry name" value="WSC_carb-bd"/>
</dbReference>
<dbReference type="Gene3D" id="3.90.182.10">
    <property type="entry name" value="Toxin - Anthrax Protective Antigen,domain 1"/>
    <property type="match status" value="1"/>
</dbReference>
<gene>
    <name evidence="5" type="ORF">PGLA1383_LOCUS4709</name>
</gene>
<keyword evidence="6" id="KW-1185">Reference proteome</keyword>
<dbReference type="PROSITE" id="PS50287">
    <property type="entry name" value="SRCR_2"/>
    <property type="match status" value="1"/>
</dbReference>
<evidence type="ECO:0000256" key="1">
    <source>
        <dbReference type="ARBA" id="ARBA00023157"/>
    </source>
</evidence>
<dbReference type="InterPro" id="IPR001190">
    <property type="entry name" value="SRCR"/>
</dbReference>
<dbReference type="SUPFAM" id="SSF56988">
    <property type="entry name" value="Anthrax protective antigen"/>
    <property type="match status" value="1"/>
</dbReference>
<keyword evidence="1" id="KW-1015">Disulfide bond</keyword>
<dbReference type="PANTHER" id="PTHR48071">
    <property type="entry name" value="SRCR DOMAIN-CONTAINING PROTEIN"/>
    <property type="match status" value="1"/>
</dbReference>
<dbReference type="Proteomes" id="UP000654075">
    <property type="component" value="Unassembled WGS sequence"/>
</dbReference>
<dbReference type="PROSITE" id="PS51212">
    <property type="entry name" value="WSC"/>
    <property type="match status" value="1"/>
</dbReference>
<protein>
    <submittedName>
        <fullName evidence="5">Uncharacterized protein</fullName>
    </submittedName>
</protein>
<dbReference type="PROSITE" id="PS51820">
    <property type="entry name" value="PA14"/>
    <property type="match status" value="1"/>
</dbReference>